<dbReference type="AlphaFoldDB" id="A0A7S0X7R8"/>
<feature type="compositionally biased region" description="Acidic residues" evidence="1">
    <location>
        <begin position="1"/>
        <end position="30"/>
    </location>
</feature>
<evidence type="ECO:0000256" key="1">
    <source>
        <dbReference type="SAM" id="MobiDB-lite"/>
    </source>
</evidence>
<dbReference type="PANTHER" id="PTHR47026:SF2">
    <property type="entry name" value="FLAGELLAR ASSOCIATED PROTEIN"/>
    <property type="match status" value="1"/>
</dbReference>
<evidence type="ECO:0000313" key="2">
    <source>
        <dbReference type="EMBL" id="CAD8707833.1"/>
    </source>
</evidence>
<name>A0A7S0X7R8_9CHLO</name>
<protein>
    <submittedName>
        <fullName evidence="2">Uncharacterized protein</fullName>
    </submittedName>
</protein>
<accession>A0A7S0X7R8</accession>
<sequence length="415" mass="47432">MSEEEAAAEAPPAEEEAALEEAAPTEEQEEAAPAGDVIAKPLEVEVSLPAAVLPPLDESALRQAFLKFTTQETDPAIVTTDKIAEILAEINIEPPEDVASIISNVIGLDKDELGFSDFLTVCGVINGLGVASQTPMSPHALTKSRRVGYRKSFFENGRLTEDEAVLGFVRALEEHRRKCERDGKYAEARVATKRLHDLKVHEEQKRKEEVRRRHLSERLDSERAFAVEQEQHNKLWEEKVVEYEAWVAEQMERLKMLHVAKFEEFRAEAELKVPRRPQFSKDLLNQKHICENLAKQRKYVEAEKLREICAKMEVVEMQATVLTYEAEVGLKATQVRVKQQQETEALLVRASRTRHEMRITRQLDFERRKQRFRNIMAELENTQKLENVQLDYFLEQQTLAGKRNPKEAAKAAPLG</sequence>
<dbReference type="EMBL" id="HBFC01017649">
    <property type="protein sequence ID" value="CAD8707833.1"/>
    <property type="molecule type" value="Transcribed_RNA"/>
</dbReference>
<organism evidence="2">
    <name type="scientific">Mantoniella antarctica</name>
    <dbReference type="NCBI Taxonomy" id="81844"/>
    <lineage>
        <taxon>Eukaryota</taxon>
        <taxon>Viridiplantae</taxon>
        <taxon>Chlorophyta</taxon>
        <taxon>Mamiellophyceae</taxon>
        <taxon>Mamiellales</taxon>
        <taxon>Mamiellaceae</taxon>
        <taxon>Mantoniella</taxon>
    </lineage>
</organism>
<gene>
    <name evidence="2" type="ORF">MANT1106_LOCUS10516</name>
</gene>
<proteinExistence type="predicted"/>
<feature type="region of interest" description="Disordered" evidence="1">
    <location>
        <begin position="1"/>
        <end position="33"/>
    </location>
</feature>
<reference evidence="2" key="1">
    <citation type="submission" date="2021-01" db="EMBL/GenBank/DDBJ databases">
        <authorList>
            <person name="Corre E."/>
            <person name="Pelletier E."/>
            <person name="Niang G."/>
            <person name="Scheremetjew M."/>
            <person name="Finn R."/>
            <person name="Kale V."/>
            <person name="Holt S."/>
            <person name="Cochrane G."/>
            <person name="Meng A."/>
            <person name="Brown T."/>
            <person name="Cohen L."/>
        </authorList>
    </citation>
    <scope>NUCLEOTIDE SEQUENCE</scope>
    <source>
        <strain evidence="2">SL-175</strain>
    </source>
</reference>
<dbReference type="PANTHER" id="PTHR47026">
    <property type="entry name" value="PIGMENTOSA GTPASE REGULATOR-LIKE PROTEIN, PUTATIVE-RELATED"/>
    <property type="match status" value="1"/>
</dbReference>